<proteinExistence type="predicted"/>
<dbReference type="AlphaFoldDB" id="A0A0J8UFB9"/>
<gene>
    <name evidence="1" type="ORF">ACT17_06150</name>
</gene>
<protein>
    <submittedName>
        <fullName evidence="1">Uncharacterized protein</fullName>
    </submittedName>
</protein>
<sequence length="156" mass="17233">MTADELLGISPGGEYFVTRDEYGVLRRHDLFTPGEPIEISVTVFDRMVTDVGLIVPDAGAGNGKALDEQVREHLPRVPFDFDAELSLELIESAPRVLLRWLDDARRRALLPEVIQRMLRRPEVSGSPDTVRALTRILEQAGGSPADDQCGVPEEGL</sequence>
<comment type="caution">
    <text evidence="1">The sequence shown here is derived from an EMBL/GenBank/DDBJ whole genome shotgun (WGS) entry which is preliminary data.</text>
</comment>
<reference evidence="1 2" key="1">
    <citation type="submission" date="2015-06" db="EMBL/GenBank/DDBJ databases">
        <title>Genome sequence of Mycobacterium conceptionense strain MLE.</title>
        <authorList>
            <person name="Greninger A.L."/>
            <person name="Cunningham G."/>
            <person name="Chiu C.Y."/>
            <person name="Miller S."/>
        </authorList>
    </citation>
    <scope>NUCLEOTIDE SEQUENCE [LARGE SCALE GENOMIC DNA]</scope>
    <source>
        <strain evidence="1 2">MLE</strain>
    </source>
</reference>
<dbReference type="EMBL" id="LFOD01000003">
    <property type="protein sequence ID" value="KMV19622.1"/>
    <property type="molecule type" value="Genomic_DNA"/>
</dbReference>
<accession>A0A0J8UFB9</accession>
<evidence type="ECO:0000313" key="1">
    <source>
        <dbReference type="EMBL" id="KMV19622.1"/>
    </source>
</evidence>
<organism evidence="1 2">
    <name type="scientific">Mycolicibacterium conceptionense</name>
    <dbReference type="NCBI Taxonomy" id="451644"/>
    <lineage>
        <taxon>Bacteria</taxon>
        <taxon>Bacillati</taxon>
        <taxon>Actinomycetota</taxon>
        <taxon>Actinomycetes</taxon>
        <taxon>Mycobacteriales</taxon>
        <taxon>Mycobacteriaceae</taxon>
        <taxon>Mycolicibacterium</taxon>
    </lineage>
</organism>
<dbReference type="Proteomes" id="UP000037594">
    <property type="component" value="Unassembled WGS sequence"/>
</dbReference>
<evidence type="ECO:0000313" key="2">
    <source>
        <dbReference type="Proteomes" id="UP000037594"/>
    </source>
</evidence>
<dbReference type="PATRIC" id="fig|451644.5.peg.1254"/>
<dbReference type="RefSeq" id="WP_048895564.1">
    <property type="nucleotide sequence ID" value="NZ_LFOD01000003.1"/>
</dbReference>
<name>A0A0J8UFB9_9MYCO</name>